<comment type="caution">
    <text evidence="3">The sequence shown here is derived from an EMBL/GenBank/DDBJ whole genome shotgun (WGS) entry which is preliminary data.</text>
</comment>
<feature type="region of interest" description="Disordered" evidence="1">
    <location>
        <begin position="40"/>
        <end position="62"/>
    </location>
</feature>
<accession>A0AAD6S7I5</accession>
<name>A0AAD6S7I5_9AGAR</name>
<organism evidence="3 4">
    <name type="scientific">Mycena alexandri</name>
    <dbReference type="NCBI Taxonomy" id="1745969"/>
    <lineage>
        <taxon>Eukaryota</taxon>
        <taxon>Fungi</taxon>
        <taxon>Dikarya</taxon>
        <taxon>Basidiomycota</taxon>
        <taxon>Agaricomycotina</taxon>
        <taxon>Agaricomycetes</taxon>
        <taxon>Agaricomycetidae</taxon>
        <taxon>Agaricales</taxon>
        <taxon>Marasmiineae</taxon>
        <taxon>Mycenaceae</taxon>
        <taxon>Mycena</taxon>
    </lineage>
</organism>
<gene>
    <name evidence="3" type="ORF">C8F04DRAFT_1402436</name>
</gene>
<keyword evidence="2" id="KW-0472">Membrane</keyword>
<keyword evidence="4" id="KW-1185">Reference proteome</keyword>
<evidence type="ECO:0000313" key="4">
    <source>
        <dbReference type="Proteomes" id="UP001218188"/>
    </source>
</evidence>
<keyword evidence="2" id="KW-1133">Transmembrane helix</keyword>
<keyword evidence="2" id="KW-0812">Transmembrane</keyword>
<proteinExistence type="predicted"/>
<evidence type="ECO:0000313" key="3">
    <source>
        <dbReference type="EMBL" id="KAJ7022304.1"/>
    </source>
</evidence>
<dbReference type="EMBL" id="JARJCM010000212">
    <property type="protein sequence ID" value="KAJ7022304.1"/>
    <property type="molecule type" value="Genomic_DNA"/>
</dbReference>
<protein>
    <submittedName>
        <fullName evidence="3">Uncharacterized protein</fullName>
    </submittedName>
</protein>
<feature type="transmembrane region" description="Helical" evidence="2">
    <location>
        <begin position="12"/>
        <end position="33"/>
    </location>
</feature>
<dbReference type="AlphaFoldDB" id="A0AAD6S7I5"/>
<evidence type="ECO:0000256" key="2">
    <source>
        <dbReference type="SAM" id="Phobius"/>
    </source>
</evidence>
<evidence type="ECO:0000256" key="1">
    <source>
        <dbReference type="SAM" id="MobiDB-lite"/>
    </source>
</evidence>
<sequence>MAPATIPSQPFPIGAAVAAGTVVVVLGLIIAVFEFSMSQKRRQQTPVAAAEDPINRGRTPPSGVAFQLPITELESRADGSTISISLPAEPHDAH</sequence>
<reference evidence="3" key="1">
    <citation type="submission" date="2023-03" db="EMBL/GenBank/DDBJ databases">
        <title>Massive genome expansion in bonnet fungi (Mycena s.s.) driven by repeated elements and novel gene families across ecological guilds.</title>
        <authorList>
            <consortium name="Lawrence Berkeley National Laboratory"/>
            <person name="Harder C.B."/>
            <person name="Miyauchi S."/>
            <person name="Viragh M."/>
            <person name="Kuo A."/>
            <person name="Thoen E."/>
            <person name="Andreopoulos B."/>
            <person name="Lu D."/>
            <person name="Skrede I."/>
            <person name="Drula E."/>
            <person name="Henrissat B."/>
            <person name="Morin E."/>
            <person name="Kohler A."/>
            <person name="Barry K."/>
            <person name="LaButti K."/>
            <person name="Morin E."/>
            <person name="Salamov A."/>
            <person name="Lipzen A."/>
            <person name="Mereny Z."/>
            <person name="Hegedus B."/>
            <person name="Baldrian P."/>
            <person name="Stursova M."/>
            <person name="Weitz H."/>
            <person name="Taylor A."/>
            <person name="Grigoriev I.V."/>
            <person name="Nagy L.G."/>
            <person name="Martin F."/>
            <person name="Kauserud H."/>
        </authorList>
    </citation>
    <scope>NUCLEOTIDE SEQUENCE</scope>
    <source>
        <strain evidence="3">CBHHK200</strain>
    </source>
</reference>
<dbReference type="Proteomes" id="UP001218188">
    <property type="component" value="Unassembled WGS sequence"/>
</dbReference>